<sequence length="96" mass="10401">DYKTYKTNKQLKLIILFIFGTLVLSIGATCGTTYAMVSFLKDSEVNSEGVLQSTKSHGPVRTGAARGSVSTTRFDSDAALSPEVRLRRLLSGNITE</sequence>
<feature type="transmembrane region" description="Helical" evidence="1">
    <location>
        <begin position="13"/>
        <end position="37"/>
    </location>
</feature>
<gene>
    <name evidence="2" type="ORF">DUNSADRAFT_7763</name>
</gene>
<evidence type="ECO:0000313" key="2">
    <source>
        <dbReference type="EMBL" id="KAF5835221.1"/>
    </source>
</evidence>
<comment type="caution">
    <text evidence="2">The sequence shown here is derived from an EMBL/GenBank/DDBJ whole genome shotgun (WGS) entry which is preliminary data.</text>
</comment>
<protein>
    <submittedName>
        <fullName evidence="2">Uncharacterized protein</fullName>
    </submittedName>
</protein>
<keyword evidence="3" id="KW-1185">Reference proteome</keyword>
<feature type="non-terminal residue" evidence="2">
    <location>
        <position position="96"/>
    </location>
</feature>
<evidence type="ECO:0000256" key="1">
    <source>
        <dbReference type="SAM" id="Phobius"/>
    </source>
</evidence>
<dbReference type="Proteomes" id="UP000815325">
    <property type="component" value="Unassembled WGS sequence"/>
</dbReference>
<feature type="non-terminal residue" evidence="2">
    <location>
        <position position="1"/>
    </location>
</feature>
<proteinExistence type="predicted"/>
<evidence type="ECO:0000313" key="3">
    <source>
        <dbReference type="Proteomes" id="UP000815325"/>
    </source>
</evidence>
<keyword evidence="1" id="KW-0812">Transmembrane</keyword>
<organism evidence="2 3">
    <name type="scientific">Dunaliella salina</name>
    <name type="common">Green alga</name>
    <name type="synonym">Protococcus salinus</name>
    <dbReference type="NCBI Taxonomy" id="3046"/>
    <lineage>
        <taxon>Eukaryota</taxon>
        <taxon>Viridiplantae</taxon>
        <taxon>Chlorophyta</taxon>
        <taxon>core chlorophytes</taxon>
        <taxon>Chlorophyceae</taxon>
        <taxon>CS clade</taxon>
        <taxon>Chlamydomonadales</taxon>
        <taxon>Dunaliellaceae</taxon>
        <taxon>Dunaliella</taxon>
    </lineage>
</organism>
<dbReference type="EMBL" id="MU069717">
    <property type="protein sequence ID" value="KAF5835221.1"/>
    <property type="molecule type" value="Genomic_DNA"/>
</dbReference>
<reference evidence="2" key="1">
    <citation type="submission" date="2017-08" db="EMBL/GenBank/DDBJ databases">
        <authorList>
            <person name="Polle J.E."/>
            <person name="Barry K."/>
            <person name="Cushman J."/>
            <person name="Schmutz J."/>
            <person name="Tran D."/>
            <person name="Hathwaick L.T."/>
            <person name="Yim W.C."/>
            <person name="Jenkins J."/>
            <person name="Mckie-Krisberg Z.M."/>
            <person name="Prochnik S."/>
            <person name="Lindquist E."/>
            <person name="Dockter R.B."/>
            <person name="Adam C."/>
            <person name="Molina H."/>
            <person name="Bunkerborg J."/>
            <person name="Jin E."/>
            <person name="Buchheim M."/>
            <person name="Magnuson J."/>
        </authorList>
    </citation>
    <scope>NUCLEOTIDE SEQUENCE</scope>
    <source>
        <strain evidence="2">CCAP 19/18</strain>
    </source>
</reference>
<name>A0ABQ7GKS2_DUNSA</name>
<accession>A0ABQ7GKS2</accession>
<keyword evidence="1" id="KW-0472">Membrane</keyword>
<keyword evidence="1" id="KW-1133">Transmembrane helix</keyword>